<dbReference type="Pfam" id="PF07702">
    <property type="entry name" value="UTRA"/>
    <property type="match status" value="1"/>
</dbReference>
<dbReference type="InterPro" id="IPR050679">
    <property type="entry name" value="Bact_HTH_transcr_reg"/>
</dbReference>
<dbReference type="Gene3D" id="3.40.1410.10">
    <property type="entry name" value="Chorismate lyase-like"/>
    <property type="match status" value="1"/>
</dbReference>
<evidence type="ECO:0000313" key="5">
    <source>
        <dbReference type="EMBL" id="CAG2157681.1"/>
    </source>
</evidence>
<proteinExistence type="predicted"/>
<evidence type="ECO:0000256" key="1">
    <source>
        <dbReference type="ARBA" id="ARBA00023015"/>
    </source>
</evidence>
<keyword evidence="3" id="KW-0804">Transcription</keyword>
<dbReference type="GO" id="GO:0003700">
    <property type="term" value="F:DNA-binding transcription factor activity"/>
    <property type="evidence" value="ECO:0007669"/>
    <property type="project" value="InterPro"/>
</dbReference>
<evidence type="ECO:0000256" key="2">
    <source>
        <dbReference type="ARBA" id="ARBA00023125"/>
    </source>
</evidence>
<sequence length="261" mass="29311">MAKGRVTERRGKIPAYIQVASALRRRIESGDWQPLQQISTLEELEQEFQVARVTVRQAVDLLENEGLVTRKQGRGTFVNEHVNDKRWLQLATTWDGLLASIRDNVPRYIRVPNPPAFPRLAEGEGKPASSYVFLRSVQMKDGTPFGVVNVHLARDIFEKAREEFTKHTVLPVLAMVEGLEIRDATQTMVIGTADRETAELLQVSLSAPTAECRCVVIDADGVAVYVADITYRSDCVKLTIDLLEGLKRQQKDGRRTRQKAA</sequence>
<dbReference type="Gene3D" id="1.10.10.10">
    <property type="entry name" value="Winged helix-like DNA-binding domain superfamily/Winged helix DNA-binding domain"/>
    <property type="match status" value="1"/>
</dbReference>
<dbReference type="EMBL" id="CAJPUY010000037">
    <property type="protein sequence ID" value="CAG2157681.1"/>
    <property type="molecule type" value="Genomic_DNA"/>
</dbReference>
<keyword evidence="1" id="KW-0805">Transcription regulation</keyword>
<name>A0A916MYE8_9BURK</name>
<dbReference type="SMART" id="SM00866">
    <property type="entry name" value="UTRA"/>
    <property type="match status" value="1"/>
</dbReference>
<dbReference type="InterPro" id="IPR036388">
    <property type="entry name" value="WH-like_DNA-bd_sf"/>
</dbReference>
<keyword evidence="2" id="KW-0238">DNA-binding</keyword>
<organism evidence="5 6">
    <name type="scientific">Cupriavidus yeoncheonensis</name>
    <dbReference type="NCBI Taxonomy" id="1462994"/>
    <lineage>
        <taxon>Bacteria</taxon>
        <taxon>Pseudomonadati</taxon>
        <taxon>Pseudomonadota</taxon>
        <taxon>Betaproteobacteria</taxon>
        <taxon>Burkholderiales</taxon>
        <taxon>Burkholderiaceae</taxon>
        <taxon>Cupriavidus</taxon>
    </lineage>
</organism>
<dbReference type="SUPFAM" id="SSF46785">
    <property type="entry name" value="Winged helix' DNA-binding domain"/>
    <property type="match status" value="1"/>
</dbReference>
<dbReference type="RefSeq" id="WP_211950919.1">
    <property type="nucleotide sequence ID" value="NZ_CAJPUY010000037.1"/>
</dbReference>
<dbReference type="GO" id="GO:0003677">
    <property type="term" value="F:DNA binding"/>
    <property type="evidence" value="ECO:0007669"/>
    <property type="project" value="UniProtKB-KW"/>
</dbReference>
<dbReference type="InterPro" id="IPR000524">
    <property type="entry name" value="Tscrpt_reg_HTH_GntR"/>
</dbReference>
<dbReference type="SUPFAM" id="SSF64288">
    <property type="entry name" value="Chorismate lyase-like"/>
    <property type="match status" value="1"/>
</dbReference>
<dbReference type="SMART" id="SM00345">
    <property type="entry name" value="HTH_GNTR"/>
    <property type="match status" value="1"/>
</dbReference>
<reference evidence="5" key="1">
    <citation type="submission" date="2021-03" db="EMBL/GenBank/DDBJ databases">
        <authorList>
            <person name="Peeters C."/>
        </authorList>
    </citation>
    <scope>NUCLEOTIDE SEQUENCE</scope>
    <source>
        <strain evidence="5">LMG 31506</strain>
    </source>
</reference>
<dbReference type="PROSITE" id="PS50949">
    <property type="entry name" value="HTH_GNTR"/>
    <property type="match status" value="1"/>
</dbReference>
<evidence type="ECO:0000259" key="4">
    <source>
        <dbReference type="PROSITE" id="PS50949"/>
    </source>
</evidence>
<dbReference type="PRINTS" id="PR00035">
    <property type="entry name" value="HTHGNTR"/>
</dbReference>
<dbReference type="AlphaFoldDB" id="A0A916MYE8"/>
<keyword evidence="6" id="KW-1185">Reference proteome</keyword>
<evidence type="ECO:0000256" key="3">
    <source>
        <dbReference type="ARBA" id="ARBA00023163"/>
    </source>
</evidence>
<dbReference type="PANTHER" id="PTHR44846">
    <property type="entry name" value="MANNOSYL-D-GLYCERATE TRANSPORT/METABOLISM SYSTEM REPRESSOR MNGR-RELATED"/>
    <property type="match status" value="1"/>
</dbReference>
<protein>
    <submittedName>
        <fullName evidence="5">HTH-type transcriptional repressor NagR</fullName>
    </submittedName>
</protein>
<dbReference type="GO" id="GO:0045892">
    <property type="term" value="P:negative regulation of DNA-templated transcription"/>
    <property type="evidence" value="ECO:0007669"/>
    <property type="project" value="TreeGrafter"/>
</dbReference>
<feature type="domain" description="HTH gntR-type" evidence="4">
    <location>
        <begin position="13"/>
        <end position="81"/>
    </location>
</feature>
<evidence type="ECO:0000313" key="6">
    <source>
        <dbReference type="Proteomes" id="UP000672934"/>
    </source>
</evidence>
<dbReference type="InterPro" id="IPR028978">
    <property type="entry name" value="Chorismate_lyase_/UTRA_dom_sf"/>
</dbReference>
<dbReference type="InterPro" id="IPR011663">
    <property type="entry name" value="UTRA"/>
</dbReference>
<dbReference type="Pfam" id="PF00392">
    <property type="entry name" value="GntR"/>
    <property type="match status" value="1"/>
</dbReference>
<comment type="caution">
    <text evidence="5">The sequence shown here is derived from an EMBL/GenBank/DDBJ whole genome shotgun (WGS) entry which is preliminary data.</text>
</comment>
<gene>
    <name evidence="5" type="primary">nagR_7</name>
    <name evidence="5" type="ORF">LMG31506_06090</name>
</gene>
<dbReference type="InterPro" id="IPR036390">
    <property type="entry name" value="WH_DNA-bd_sf"/>
</dbReference>
<dbReference type="Proteomes" id="UP000672934">
    <property type="component" value="Unassembled WGS sequence"/>
</dbReference>
<dbReference type="CDD" id="cd07377">
    <property type="entry name" value="WHTH_GntR"/>
    <property type="match status" value="1"/>
</dbReference>
<accession>A0A916MYE8</accession>
<dbReference type="PANTHER" id="PTHR44846:SF1">
    <property type="entry name" value="MANNOSYL-D-GLYCERATE TRANSPORT_METABOLISM SYSTEM REPRESSOR MNGR-RELATED"/>
    <property type="match status" value="1"/>
</dbReference>